<dbReference type="EMBL" id="JAKNCT010000012">
    <property type="protein sequence ID" value="MCG5031682.1"/>
    <property type="molecule type" value="Genomic_DNA"/>
</dbReference>
<reference evidence="1 2" key="1">
    <citation type="submission" date="2022-02" db="EMBL/GenBank/DDBJ databases">
        <title>Mesosutterella porci, a novel member of the family Sutterellaceae from pig feces.</title>
        <authorList>
            <person name="Wylensek D."/>
            <person name="Clavel T."/>
        </authorList>
    </citation>
    <scope>NUCLEOTIDE SEQUENCE [LARGE SCALE GENOMIC DNA]</scope>
    <source>
        <strain evidence="2">oilRF-744-wt-GAM-9</strain>
    </source>
</reference>
<evidence type="ECO:0000313" key="2">
    <source>
        <dbReference type="Proteomes" id="UP001297600"/>
    </source>
</evidence>
<organism evidence="1 2">
    <name type="scientific">Mesosutterella porci</name>
    <dbReference type="NCBI Taxonomy" id="2915351"/>
    <lineage>
        <taxon>Bacteria</taxon>
        <taxon>Pseudomonadati</taxon>
        <taxon>Pseudomonadota</taxon>
        <taxon>Betaproteobacteria</taxon>
        <taxon>Burkholderiales</taxon>
        <taxon>Sutterellaceae</taxon>
        <taxon>Mesosutterella</taxon>
    </lineage>
</organism>
<evidence type="ECO:0000313" key="1">
    <source>
        <dbReference type="EMBL" id="MCG5031682.1"/>
    </source>
</evidence>
<dbReference type="Proteomes" id="UP001297600">
    <property type="component" value="Unassembled WGS sequence"/>
</dbReference>
<keyword evidence="2" id="KW-1185">Reference proteome</keyword>
<comment type="caution">
    <text evidence="1">The sequence shown here is derived from an EMBL/GenBank/DDBJ whole genome shotgun (WGS) entry which is preliminary data.</text>
</comment>
<dbReference type="Pfam" id="PF05119">
    <property type="entry name" value="Terminase_4"/>
    <property type="match status" value="1"/>
</dbReference>
<gene>
    <name evidence="1" type="ORF">MAF45_09550</name>
</gene>
<dbReference type="InterPro" id="IPR006448">
    <property type="entry name" value="Phage_term_ssu_P27"/>
</dbReference>
<protein>
    <submittedName>
        <fullName evidence="1">P27 family phage terminase small subunit</fullName>
    </submittedName>
</protein>
<dbReference type="RefSeq" id="WP_237980041.1">
    <property type="nucleotide sequence ID" value="NZ_JAKNCT010000012.1"/>
</dbReference>
<accession>A0ABS9MT16</accession>
<name>A0ABS9MT16_9BURK</name>
<sequence length="152" mass="16513">MPRPRKSDAEKAARGTLQKCRMNGRTIPVAKDRLSEEPPVGVPGDAKEAWALAVKNAPEGRLSVVDGPALEQWCRTYALWRKMAKAVEHGALYDVDEKSGSRKLSPEFTAMQALLAALIKLEKELGFTPVARAHAPADAAPEKDGDFADFTS</sequence>
<proteinExistence type="predicted"/>